<dbReference type="InterPro" id="IPR001296">
    <property type="entry name" value="Glyco_trans_1"/>
</dbReference>
<dbReference type="Pfam" id="PF00534">
    <property type="entry name" value="Glycos_transf_1"/>
    <property type="match status" value="1"/>
</dbReference>
<dbReference type="GO" id="GO:0016757">
    <property type="term" value="F:glycosyltransferase activity"/>
    <property type="evidence" value="ECO:0007669"/>
    <property type="project" value="InterPro"/>
</dbReference>
<feature type="domain" description="Glycosyltransferase subfamily 4-like N-terminal" evidence="2">
    <location>
        <begin position="13"/>
        <end position="174"/>
    </location>
</feature>
<feature type="domain" description="Glycosyl transferase family 1" evidence="1">
    <location>
        <begin position="219"/>
        <end position="313"/>
    </location>
</feature>
<sequence length="339" mass="38854">MRVLTFGETSGQAWNMARSVDRHGIEVDVVTAKPHRYNYPSNRVIDNPPSTLLEKYYKRSIEFRNWLKDYDVINYWFASTLFPGDLDLRILDKTDTKIIITFRGSDARINRIAESKNIYYSRDIQPKSDAKQTKRLRSLSKYADLAVVGYPELEQYVKPFFEDVVCVPRSIDVEKHNPKYTKNKDSGLTIVHAPSDKNKKGTNSILNGVEKYTSSRDINFRLLESVENEELVQVMRNSDILIDQIRLGTFGVVSLEAMANGTPAMAYIHEDYVRKPVTDIPIINTNPDTITSDIARILSDEIDLHRIAKASRKYVEQNHSLSSVGDKWARVYRGVVDNV</sequence>
<evidence type="ECO:0000313" key="4">
    <source>
        <dbReference type="Proteomes" id="UP000183894"/>
    </source>
</evidence>
<dbReference type="InterPro" id="IPR050194">
    <property type="entry name" value="Glycosyltransferase_grp1"/>
</dbReference>
<dbReference type="SUPFAM" id="SSF53756">
    <property type="entry name" value="UDP-Glycosyltransferase/glycogen phosphorylase"/>
    <property type="match status" value="1"/>
</dbReference>
<dbReference type="Pfam" id="PF13439">
    <property type="entry name" value="Glyco_transf_4"/>
    <property type="match status" value="1"/>
</dbReference>
<evidence type="ECO:0000259" key="1">
    <source>
        <dbReference type="Pfam" id="PF00534"/>
    </source>
</evidence>
<dbReference type="InterPro" id="IPR028098">
    <property type="entry name" value="Glyco_trans_4-like_N"/>
</dbReference>
<evidence type="ECO:0000259" key="2">
    <source>
        <dbReference type="Pfam" id="PF13439"/>
    </source>
</evidence>
<protein>
    <submittedName>
        <fullName evidence="3">Glycosyltransferase involved in cell wall bisynthesis</fullName>
    </submittedName>
</protein>
<dbReference type="PANTHER" id="PTHR45947:SF3">
    <property type="entry name" value="SULFOQUINOVOSYL TRANSFERASE SQD2"/>
    <property type="match status" value="1"/>
</dbReference>
<reference evidence="3 4" key="1">
    <citation type="submission" date="2016-10" db="EMBL/GenBank/DDBJ databases">
        <authorList>
            <person name="de Groot N.N."/>
        </authorList>
    </citation>
    <scope>NUCLEOTIDE SEQUENCE [LARGE SCALE GENOMIC DNA]</scope>
    <source>
        <strain evidence="3 4">CDM_5</strain>
    </source>
</reference>
<dbReference type="Gene3D" id="3.40.50.2000">
    <property type="entry name" value="Glycogen Phosphorylase B"/>
    <property type="match status" value="3"/>
</dbReference>
<dbReference type="CDD" id="cd03801">
    <property type="entry name" value="GT4_PimA-like"/>
    <property type="match status" value="1"/>
</dbReference>
<dbReference type="EMBL" id="FOAD01000015">
    <property type="protein sequence ID" value="SEM02456.1"/>
    <property type="molecule type" value="Genomic_DNA"/>
</dbReference>
<accession>A0A1H7V013</accession>
<dbReference type="AlphaFoldDB" id="A0A1H7V013"/>
<organism evidence="3 4">
    <name type="scientific">Haloferax larsenii</name>
    <dbReference type="NCBI Taxonomy" id="302484"/>
    <lineage>
        <taxon>Archaea</taxon>
        <taxon>Methanobacteriati</taxon>
        <taxon>Methanobacteriota</taxon>
        <taxon>Stenosarchaea group</taxon>
        <taxon>Halobacteria</taxon>
        <taxon>Halobacteriales</taxon>
        <taxon>Haloferacaceae</taxon>
        <taxon>Haloferax</taxon>
    </lineage>
</organism>
<dbReference type="PANTHER" id="PTHR45947">
    <property type="entry name" value="SULFOQUINOVOSYL TRANSFERASE SQD2"/>
    <property type="match status" value="1"/>
</dbReference>
<dbReference type="OrthoDB" id="132546at2157"/>
<proteinExistence type="predicted"/>
<evidence type="ECO:0000313" key="3">
    <source>
        <dbReference type="EMBL" id="SEM02456.1"/>
    </source>
</evidence>
<name>A0A1H7V013_HALLR</name>
<gene>
    <name evidence="3" type="ORF">SAMN04488691_11546</name>
</gene>
<keyword evidence="3" id="KW-0808">Transferase</keyword>
<dbReference type="Proteomes" id="UP000183894">
    <property type="component" value="Unassembled WGS sequence"/>
</dbReference>
<dbReference type="RefSeq" id="WP_083405341.1">
    <property type="nucleotide sequence ID" value="NZ_FOAD01000015.1"/>
</dbReference>